<keyword evidence="1" id="KW-0175">Coiled coil</keyword>
<sequence length="32" mass="3847">MNDFINVEEQNLRNKLSKIEQKVNLSEEEKVK</sequence>
<accession>B9MN18</accession>
<dbReference type="Proteomes" id="UP000007723">
    <property type="component" value="Chromosome"/>
</dbReference>
<feature type="coiled-coil region" evidence="1">
    <location>
        <begin position="2"/>
        <end position="29"/>
    </location>
</feature>
<dbReference type="HOGENOM" id="CLU_3388590_0_0_9"/>
<proteinExistence type="predicted"/>
<organism evidence="2 3">
    <name type="scientific">Caldicellulosiruptor bescii (strain ATCC BAA-1888 / DSM 6725 / KCTC 15123 / Z-1320)</name>
    <name type="common">Anaerocellum thermophilum</name>
    <dbReference type="NCBI Taxonomy" id="521460"/>
    <lineage>
        <taxon>Bacteria</taxon>
        <taxon>Bacillati</taxon>
        <taxon>Bacillota</taxon>
        <taxon>Bacillota incertae sedis</taxon>
        <taxon>Caldicellulosiruptorales</taxon>
        <taxon>Caldicellulosiruptoraceae</taxon>
        <taxon>Caldicellulosiruptor</taxon>
    </lineage>
</organism>
<reference evidence="3" key="1">
    <citation type="submission" date="2009-01" db="EMBL/GenBank/DDBJ databases">
        <title>Complete sequence of chromosome of Anaerocellum thermophilum DSM 6725.</title>
        <authorList>
            <person name="Lucas S."/>
            <person name="Copeland A."/>
            <person name="Lapidus A."/>
            <person name="Glavina del Rio T."/>
            <person name="Tice H."/>
            <person name="Bruce D."/>
            <person name="Goodwin L."/>
            <person name="Pitluck S."/>
            <person name="Sims D."/>
            <person name="Meincke L."/>
            <person name="Brettin T."/>
            <person name="Detter J.C."/>
            <person name="Han C."/>
            <person name="Larimer F."/>
            <person name="Land M."/>
            <person name="Hauser L."/>
            <person name="Kyrpides N."/>
            <person name="Ovchinnikova G."/>
            <person name="Kataeva I."/>
            <person name="Adams M.W.W."/>
        </authorList>
    </citation>
    <scope>NUCLEOTIDE SEQUENCE [LARGE SCALE GENOMIC DNA]</scope>
    <source>
        <strain evidence="3">ATCC BAA-1888 / DSM 6725 / Z-1320</strain>
    </source>
</reference>
<gene>
    <name evidence="2" type="ordered locus">Athe_0338</name>
</gene>
<protein>
    <submittedName>
        <fullName evidence="2">Uncharacterized protein</fullName>
    </submittedName>
</protein>
<evidence type="ECO:0000313" key="3">
    <source>
        <dbReference type="Proteomes" id="UP000007723"/>
    </source>
</evidence>
<evidence type="ECO:0000313" key="2">
    <source>
        <dbReference type="EMBL" id="ACM59474.1"/>
    </source>
</evidence>
<evidence type="ECO:0000256" key="1">
    <source>
        <dbReference type="SAM" id="Coils"/>
    </source>
</evidence>
<dbReference type="AlphaFoldDB" id="B9MN18"/>
<dbReference type="STRING" id="521460.Athe_0338"/>
<name>B9MN18_CALBD</name>
<dbReference type="EMBL" id="CP001393">
    <property type="protein sequence ID" value="ACM59474.1"/>
    <property type="molecule type" value="Genomic_DNA"/>
</dbReference>
<dbReference type="KEGG" id="ate:Athe_0338"/>